<dbReference type="InterPro" id="IPR011042">
    <property type="entry name" value="6-blade_b-propeller_TolB-like"/>
</dbReference>
<evidence type="ECO:0000259" key="1">
    <source>
        <dbReference type="Pfam" id="PF07995"/>
    </source>
</evidence>
<evidence type="ECO:0000313" key="3">
    <source>
        <dbReference type="Proteomes" id="UP001500454"/>
    </source>
</evidence>
<keyword evidence="3" id="KW-1185">Reference proteome</keyword>
<dbReference type="SUPFAM" id="SSF50952">
    <property type="entry name" value="Soluble quinoprotein glucose dehydrogenase"/>
    <property type="match status" value="1"/>
</dbReference>
<organism evidence="2 3">
    <name type="scientific">Hymenobacter koreensis</name>
    <dbReference type="NCBI Taxonomy" id="1084523"/>
    <lineage>
        <taxon>Bacteria</taxon>
        <taxon>Pseudomonadati</taxon>
        <taxon>Bacteroidota</taxon>
        <taxon>Cytophagia</taxon>
        <taxon>Cytophagales</taxon>
        <taxon>Hymenobacteraceae</taxon>
        <taxon>Hymenobacter</taxon>
    </lineage>
</organism>
<sequence>MTSYRFGFVAALALLTACSEEKKNKRAAQDELPATVETAAGSEVLLPAPYATKSVRNFSKVVGWPAGKAPVAPAGFTVTAYARDFDSPRWAYVTPNGDVLVVESNTIPTTVKKKVAEALNLDPSKSMDKTSANRITLLRDTNQDGKPDVRTTFLTGLNQPFGMLVLGDYFYVANTDGLLRFPYKVGQTKISGPGQKILDLPKGGYNNHWTRNLVAHPNGSKIYVSVGSGSNVMEHGAEEEVRRANILEINPDGSGERVYAAGLRNPVGMDWAPGTQQLWTAVNERDELGDELVPDYLTSVKPGGFYGWPYAYFGANEDPRRKGERPDLVQKTLVPEVPLGAHTASLGLAFYKQDAFPEKYRNGAFIGQHGSWNRSAFSGYKVVFVPFENGKPSGKPEDFLTGFISTENSKEVYGRPVGVTPLPDGALLVTDDAGKTVWRVAATK</sequence>
<accession>A0ABP8IWS7</accession>
<proteinExistence type="predicted"/>
<dbReference type="Gene3D" id="2.120.10.30">
    <property type="entry name" value="TolB, C-terminal domain"/>
    <property type="match status" value="1"/>
</dbReference>
<dbReference type="RefSeq" id="WP_345222435.1">
    <property type="nucleotide sequence ID" value="NZ_BAABHA010000002.1"/>
</dbReference>
<protein>
    <submittedName>
        <fullName evidence="2">Sorbosone dehydrogenase family protein</fullName>
    </submittedName>
</protein>
<evidence type="ECO:0000313" key="2">
    <source>
        <dbReference type="EMBL" id="GAA4377658.1"/>
    </source>
</evidence>
<dbReference type="EMBL" id="BAABHA010000002">
    <property type="protein sequence ID" value="GAA4377658.1"/>
    <property type="molecule type" value="Genomic_DNA"/>
</dbReference>
<dbReference type="InterPro" id="IPR011041">
    <property type="entry name" value="Quinoprot_gluc/sorb_DH_b-prop"/>
</dbReference>
<dbReference type="PANTHER" id="PTHR19328">
    <property type="entry name" value="HEDGEHOG-INTERACTING PROTEIN"/>
    <property type="match status" value="1"/>
</dbReference>
<dbReference type="Pfam" id="PF07995">
    <property type="entry name" value="GSDH"/>
    <property type="match status" value="1"/>
</dbReference>
<feature type="domain" description="Glucose/Sorbosone dehydrogenase" evidence="1">
    <location>
        <begin position="201"/>
        <end position="367"/>
    </location>
</feature>
<gene>
    <name evidence="2" type="ORF">GCM10023186_13030</name>
</gene>
<name>A0ABP8IWS7_9BACT</name>
<dbReference type="PANTHER" id="PTHR19328:SF55">
    <property type="entry name" value="BLR6566 PROTEIN"/>
    <property type="match status" value="1"/>
</dbReference>
<dbReference type="Proteomes" id="UP001500454">
    <property type="component" value="Unassembled WGS sequence"/>
</dbReference>
<reference evidence="3" key="1">
    <citation type="journal article" date="2019" name="Int. J. Syst. Evol. Microbiol.">
        <title>The Global Catalogue of Microorganisms (GCM) 10K type strain sequencing project: providing services to taxonomists for standard genome sequencing and annotation.</title>
        <authorList>
            <consortium name="The Broad Institute Genomics Platform"/>
            <consortium name="The Broad Institute Genome Sequencing Center for Infectious Disease"/>
            <person name="Wu L."/>
            <person name="Ma J."/>
        </authorList>
    </citation>
    <scope>NUCLEOTIDE SEQUENCE [LARGE SCALE GENOMIC DNA]</scope>
    <source>
        <strain evidence="3">JCM 17924</strain>
    </source>
</reference>
<dbReference type="PROSITE" id="PS51257">
    <property type="entry name" value="PROKAR_LIPOPROTEIN"/>
    <property type="match status" value="1"/>
</dbReference>
<comment type="caution">
    <text evidence="2">The sequence shown here is derived from an EMBL/GenBank/DDBJ whole genome shotgun (WGS) entry which is preliminary data.</text>
</comment>
<dbReference type="InterPro" id="IPR012938">
    <property type="entry name" value="Glc/Sorbosone_DH"/>
</dbReference>